<dbReference type="Proteomes" id="UP000078459">
    <property type="component" value="Unassembled WGS sequence"/>
</dbReference>
<organism evidence="1 2">
    <name type="scientific">Pedobacter psychrophilus</name>
    <dbReference type="NCBI Taxonomy" id="1826909"/>
    <lineage>
        <taxon>Bacteria</taxon>
        <taxon>Pseudomonadati</taxon>
        <taxon>Bacteroidota</taxon>
        <taxon>Sphingobacteriia</taxon>
        <taxon>Sphingobacteriales</taxon>
        <taxon>Sphingobacteriaceae</taxon>
        <taxon>Pedobacter</taxon>
    </lineage>
</organism>
<evidence type="ECO:0000313" key="1">
    <source>
        <dbReference type="EMBL" id="OAQ39870.1"/>
    </source>
</evidence>
<dbReference type="AlphaFoldDB" id="A0A179DGS1"/>
<accession>A0A179DGS1</accession>
<name>A0A179DGS1_9SPHI</name>
<reference evidence="1 2" key="1">
    <citation type="submission" date="2016-04" db="EMBL/GenBank/DDBJ databases">
        <authorList>
            <person name="Evans L.H."/>
            <person name="Alamgir A."/>
            <person name="Owens N."/>
            <person name="Weber N.D."/>
            <person name="Virtaneva K."/>
            <person name="Barbian K."/>
            <person name="Babar A."/>
            <person name="Rosenke K."/>
        </authorList>
    </citation>
    <scope>NUCLEOTIDE SEQUENCE [LARGE SCALE GENOMIC DNA]</scope>
    <source>
        <strain evidence="1 2">CCM 8644</strain>
    </source>
</reference>
<dbReference type="RefSeq" id="WP_068822485.1">
    <property type="nucleotide sequence ID" value="NZ_LWHJ01000027.1"/>
</dbReference>
<dbReference type="OrthoDB" id="609485at2"/>
<sequence length="902" mass="100932">MNSFKIYFFIFISILSFKGFSQTNNITLKELADKKAKQSYDFPSEKTYLQFDKPYYAVGDTIWFKAYVTLENHLPSPISKILYVDLINQKDSLVESLKIPIKNSVGTGSFLLAYPNFKEGNYHLRAYTKWMLNFGESYFFKKNILVGNALSKTLNTQINFDGSVNDKSQNVKSKIIFKDEYGKVLANKKVSWEATADYERVAKGKETTNAKGEILFNFSADNKVALNTGILTTSLDAGDNRILNATFPLKTAILDYDLQFFPEGGDLIDGLPTKVAFKALQSDGLGAGFTGKIVDEQGAEVSKISPTHLGMGNFEITPSKGKKYFANVVFPNGKQKNIPLPIVKDEGIALTTQIIGDSLNIKINPNDTYLQNNRNQVFYIVAQNSKILFYAAQSTLRIKNYSINIPIVRLPTGILQVSLLNAGFEPLSQRLTFIQRNDDLKITLRPDLPAYKGRSKIKISISTSQGMDMMAGNYAVSVINDAKVPFNEDKETSILSYFLLSSDLAGFIEEPNYYFHHVDAKKIIDLDNLMLTQGYTKFVYKDIATDKKFDILAFPEGSMAITGTIRKRDGMPLENGRILFQIPDKFFNTTGTTDKEGRFKFENLIFKDSSEVIINARNNLNSKDLRIAVDGEAFPSIYKNINTANDVLNIDSALETYLKNSKIEHQSAFLLREVVVKAAAVKKIDHTDYSALTGLNPIADRQVDGKQFEGCNILLNCLASAGLTYLDQQLYLSKNYNQGLKVPIEIYVNGLQVDVNYLASLDGKGIDNIEIFNNDGLSGINRLNGTSGVVSINMKELKKTPVTKDQLKELFPPNNVLTLTPKGYAVERQFYSPKFAGPKSSLQAQDNRTTIYWNPFVVTDKEGKGSFEFFNSDDKGPYKITIEGIDANGNIGRGIYTYELRQ</sequence>
<dbReference type="STRING" id="1826909.A5893_09890"/>
<proteinExistence type="predicted"/>
<comment type="caution">
    <text evidence="1">The sequence shown here is derived from an EMBL/GenBank/DDBJ whole genome shotgun (WGS) entry which is preliminary data.</text>
</comment>
<reference evidence="1 2" key="2">
    <citation type="submission" date="2016-06" db="EMBL/GenBank/DDBJ databases">
        <title>Pedobacter psychrophilus sp. nov., isolated from Antarctic fragmentary rock.</title>
        <authorList>
            <person name="Svec P."/>
        </authorList>
    </citation>
    <scope>NUCLEOTIDE SEQUENCE [LARGE SCALE GENOMIC DNA]</scope>
    <source>
        <strain evidence="1 2">CCM 8644</strain>
    </source>
</reference>
<evidence type="ECO:0008006" key="3">
    <source>
        <dbReference type="Google" id="ProtNLM"/>
    </source>
</evidence>
<evidence type="ECO:0000313" key="2">
    <source>
        <dbReference type="Proteomes" id="UP000078459"/>
    </source>
</evidence>
<dbReference type="EMBL" id="LWHJ01000027">
    <property type="protein sequence ID" value="OAQ39870.1"/>
    <property type="molecule type" value="Genomic_DNA"/>
</dbReference>
<protein>
    <recommendedName>
        <fullName evidence="3">Carboxypeptidase regulatory-like domain-containing protein</fullName>
    </recommendedName>
</protein>
<dbReference type="Gene3D" id="2.60.40.1930">
    <property type="match status" value="1"/>
</dbReference>
<gene>
    <name evidence="1" type="ORF">A5893_09890</name>
</gene>
<keyword evidence="2" id="KW-1185">Reference proteome</keyword>